<evidence type="ECO:0000256" key="1">
    <source>
        <dbReference type="ARBA" id="ARBA00022723"/>
    </source>
</evidence>
<comment type="caution">
    <text evidence="3">The sequence shown here is derived from an EMBL/GenBank/DDBJ whole genome shotgun (WGS) entry which is preliminary data.</text>
</comment>
<evidence type="ECO:0000313" key="4">
    <source>
        <dbReference type="Proteomes" id="UP001050975"/>
    </source>
</evidence>
<name>A0AAV3XP91_9CYAN</name>
<keyword evidence="1" id="KW-0479">Metal-binding</keyword>
<dbReference type="InterPro" id="IPR002762">
    <property type="entry name" value="CbiX-like"/>
</dbReference>
<dbReference type="CDD" id="cd03416">
    <property type="entry name" value="CbiX_SirB_N"/>
    <property type="match status" value="1"/>
</dbReference>
<dbReference type="SUPFAM" id="SSF53800">
    <property type="entry name" value="Chelatase"/>
    <property type="match status" value="1"/>
</dbReference>
<proteinExistence type="predicted"/>
<reference evidence="3" key="1">
    <citation type="submission" date="2019-10" db="EMBL/GenBank/DDBJ databases">
        <title>Draft genome sequece of Microseira wollei NIES-4236.</title>
        <authorList>
            <person name="Yamaguchi H."/>
            <person name="Suzuki S."/>
            <person name="Kawachi M."/>
        </authorList>
    </citation>
    <scope>NUCLEOTIDE SEQUENCE</scope>
    <source>
        <strain evidence="3">NIES-4236</strain>
    </source>
</reference>
<dbReference type="GO" id="GO:0046872">
    <property type="term" value="F:metal ion binding"/>
    <property type="evidence" value="ECO:0007669"/>
    <property type="project" value="UniProtKB-KW"/>
</dbReference>
<organism evidence="3 4">
    <name type="scientific">Microseira wollei NIES-4236</name>
    <dbReference type="NCBI Taxonomy" id="2530354"/>
    <lineage>
        <taxon>Bacteria</taxon>
        <taxon>Bacillati</taxon>
        <taxon>Cyanobacteriota</taxon>
        <taxon>Cyanophyceae</taxon>
        <taxon>Oscillatoriophycideae</taxon>
        <taxon>Aerosakkonematales</taxon>
        <taxon>Aerosakkonemataceae</taxon>
        <taxon>Microseira</taxon>
    </lineage>
</organism>
<keyword evidence="4" id="KW-1185">Reference proteome</keyword>
<dbReference type="EMBL" id="BLAY01000245">
    <property type="protein sequence ID" value="GET43700.1"/>
    <property type="molecule type" value="Genomic_DNA"/>
</dbReference>
<dbReference type="RefSeq" id="WP_226592780.1">
    <property type="nucleotide sequence ID" value="NZ_BLAY01000245.1"/>
</dbReference>
<dbReference type="GO" id="GO:0016829">
    <property type="term" value="F:lyase activity"/>
    <property type="evidence" value="ECO:0007669"/>
    <property type="project" value="UniProtKB-KW"/>
</dbReference>
<dbReference type="AlphaFoldDB" id="A0AAV3XP91"/>
<evidence type="ECO:0000313" key="3">
    <source>
        <dbReference type="EMBL" id="GET43700.1"/>
    </source>
</evidence>
<dbReference type="Gene3D" id="3.40.50.1400">
    <property type="match status" value="2"/>
</dbReference>
<dbReference type="Proteomes" id="UP001050975">
    <property type="component" value="Unassembled WGS sequence"/>
</dbReference>
<gene>
    <name evidence="3" type="ORF">MiSe_85250</name>
</gene>
<dbReference type="InterPro" id="IPR050963">
    <property type="entry name" value="Sirohydro_Cobaltochel/CbiX"/>
</dbReference>
<dbReference type="PANTHER" id="PTHR33542:SF3">
    <property type="entry name" value="SIROHYDROCHLORIN FERROCHELATASE, CHLOROPLASTIC"/>
    <property type="match status" value="1"/>
</dbReference>
<dbReference type="Pfam" id="PF01903">
    <property type="entry name" value="CbiX"/>
    <property type="match status" value="2"/>
</dbReference>
<protein>
    <submittedName>
        <fullName evidence="3">Cobalamin (Vitamin B12) biosynthesis CbiX protein</fullName>
    </submittedName>
</protein>
<evidence type="ECO:0000256" key="2">
    <source>
        <dbReference type="ARBA" id="ARBA00023239"/>
    </source>
</evidence>
<keyword evidence="2" id="KW-0456">Lyase</keyword>
<dbReference type="PANTHER" id="PTHR33542">
    <property type="entry name" value="SIROHYDROCHLORIN FERROCHELATASE, CHLOROPLASTIC"/>
    <property type="match status" value="1"/>
</dbReference>
<sequence>MKSPSAYLLVSHGSRDPRPQAEVEKLAFLVSQKLESGNWVGTACLELGSLPLHGQIEAFGARAIASKFNRLQIVPLFLLPGVHVMEDIPYEVDIARSKLDLPIEIRHHLGVHPDLARLFANQISSDDAEGKILLSHGSRRPKGNQPVEALAACLGAIPAYWSIPPSLESRVQELAIAGKKKVCIIPYFLFPGGIADAIASAVDVLCQELPAVDFRMTAPIGASTELADLILDLVRE</sequence>
<accession>A0AAV3XP91</accession>